<dbReference type="GO" id="GO:0006935">
    <property type="term" value="P:chemotaxis"/>
    <property type="evidence" value="ECO:0007669"/>
    <property type="project" value="InterPro"/>
</dbReference>
<feature type="domain" description="Methyl-accepting transducer" evidence="5">
    <location>
        <begin position="428"/>
        <end position="651"/>
    </location>
</feature>
<gene>
    <name evidence="7" type="ORF">SAMN05421842_1194</name>
</gene>
<dbReference type="Proteomes" id="UP000199263">
    <property type="component" value="Unassembled WGS sequence"/>
</dbReference>
<keyword evidence="8" id="KW-1185">Reference proteome</keyword>
<comment type="similarity">
    <text evidence="2">Belongs to the methyl-accepting chemotaxis (MCP) protein family.</text>
</comment>
<dbReference type="Pfam" id="PF00015">
    <property type="entry name" value="MCPsignal"/>
    <property type="match status" value="1"/>
</dbReference>
<protein>
    <submittedName>
        <fullName evidence="7">Methyl-accepting chemotaxis protein</fullName>
    </submittedName>
</protein>
<sequence>MKKLSLGAKISISIGLIVLICYLGVFSTILLQLRSQSINESEVLAKEASKSYTSEITSNFKNLEIIVKGLRSAVTKQMESGIQNRESIIEMQKETLTMNPEVFGITVAFEANAFDGKDSLYKGKPEFGENGMFIPYVSRLDNSFVVEGAYNSETEMTWYNKPKELNGTYITEPTTYNINGKDIQMASLAIPILDKSNKFLGVISIDYNLDTLNKIISDKKPLGGTVELISNHGIYVASGEDSSLVMKDAKSNNATWKNIINETSQGKDFMTYGKSVTKNQDVLMVSNPVNLEGTNTNWILCSQIPKQNILEGYNNILKNVITIAIISLIIVILVIVLVIKKMIKGIQYAESQLNLLSKGDLTIEFDNVYLNKEDEIGKMFNSMNEMKKSYRDIIRGVKDECTIVLDSINTTNEKIGDLNVKISDVSATTEELSAGMEETAASVQEINSSSTEMGRMLSNMVSNVESGGKTAKEIKERAVNLKSSAIKSQEKSNNITYELKKSLEVSLEKSKAVEQINVLTDEILEITSQTNLLALNAAIESARAGEAGKGFAVVANEIRGLAENSKETAIKIQQISKDVTEAVNGLKQSSNEVINFISNQVVDDYIKLVDTGEQYKNDSSIFNDLVTTISETSEKLLHSTESIISAIDEVALATNEGADGTSIIATKATDVVHLTEEFVNQTYRTKECVDKLLDTVSVFKI</sequence>
<dbReference type="PROSITE" id="PS50111">
    <property type="entry name" value="CHEMOTAXIS_TRANSDUC_2"/>
    <property type="match status" value="1"/>
</dbReference>
<dbReference type="Gene3D" id="3.30.450.20">
    <property type="entry name" value="PAS domain"/>
    <property type="match status" value="2"/>
</dbReference>
<dbReference type="GO" id="GO:0004888">
    <property type="term" value="F:transmembrane signaling receptor activity"/>
    <property type="evidence" value="ECO:0007669"/>
    <property type="project" value="InterPro"/>
</dbReference>
<evidence type="ECO:0000256" key="1">
    <source>
        <dbReference type="ARBA" id="ARBA00023224"/>
    </source>
</evidence>
<evidence type="ECO:0000256" key="2">
    <source>
        <dbReference type="ARBA" id="ARBA00029447"/>
    </source>
</evidence>
<evidence type="ECO:0000259" key="5">
    <source>
        <dbReference type="PROSITE" id="PS50111"/>
    </source>
</evidence>
<feature type="transmembrane region" description="Helical" evidence="4">
    <location>
        <begin position="12"/>
        <end position="33"/>
    </location>
</feature>
<dbReference type="STRING" id="119641.SAMN05421842_1194"/>
<dbReference type="RefSeq" id="WP_242943328.1">
    <property type="nucleotide sequence ID" value="NZ_FOMG01000019.1"/>
</dbReference>
<dbReference type="InterPro" id="IPR004089">
    <property type="entry name" value="MCPsignal_dom"/>
</dbReference>
<dbReference type="PRINTS" id="PR00260">
    <property type="entry name" value="CHEMTRNSDUCR"/>
</dbReference>
<name>A0A1I1PKA5_9CLOT</name>
<evidence type="ECO:0000256" key="3">
    <source>
        <dbReference type="PROSITE-ProRule" id="PRU00284"/>
    </source>
</evidence>
<feature type="transmembrane region" description="Helical" evidence="4">
    <location>
        <begin position="320"/>
        <end position="339"/>
    </location>
</feature>
<evidence type="ECO:0000259" key="6">
    <source>
        <dbReference type="PROSITE" id="PS50885"/>
    </source>
</evidence>
<dbReference type="AlphaFoldDB" id="A0A1I1PKA5"/>
<dbReference type="PROSITE" id="PS50885">
    <property type="entry name" value="HAMP"/>
    <property type="match status" value="1"/>
</dbReference>
<dbReference type="InterPro" id="IPR003660">
    <property type="entry name" value="HAMP_dom"/>
</dbReference>
<evidence type="ECO:0000313" key="8">
    <source>
        <dbReference type="Proteomes" id="UP000199263"/>
    </source>
</evidence>
<reference evidence="7 8" key="1">
    <citation type="submission" date="2016-10" db="EMBL/GenBank/DDBJ databases">
        <authorList>
            <person name="de Groot N.N."/>
        </authorList>
    </citation>
    <scope>NUCLEOTIDE SEQUENCE [LARGE SCALE GENOMIC DNA]</scope>
    <source>
        <strain evidence="7 8">DSM 12992</strain>
    </source>
</reference>
<dbReference type="PANTHER" id="PTHR32089:SF112">
    <property type="entry name" value="LYSOZYME-LIKE PROTEIN-RELATED"/>
    <property type="match status" value="1"/>
</dbReference>
<dbReference type="SUPFAM" id="SSF58104">
    <property type="entry name" value="Methyl-accepting chemotaxis protein (MCP) signaling domain"/>
    <property type="match status" value="1"/>
</dbReference>
<dbReference type="GO" id="GO:0016020">
    <property type="term" value="C:membrane"/>
    <property type="evidence" value="ECO:0007669"/>
    <property type="project" value="InterPro"/>
</dbReference>
<keyword evidence="4" id="KW-0472">Membrane</keyword>
<dbReference type="Pfam" id="PF22673">
    <property type="entry name" value="MCP-like_PDC_1"/>
    <property type="match status" value="1"/>
</dbReference>
<dbReference type="InterPro" id="IPR004090">
    <property type="entry name" value="Chemotax_Me-accpt_rcpt"/>
</dbReference>
<dbReference type="EMBL" id="FOMG01000019">
    <property type="protein sequence ID" value="SFD08118.1"/>
    <property type="molecule type" value="Genomic_DNA"/>
</dbReference>
<dbReference type="PANTHER" id="PTHR32089">
    <property type="entry name" value="METHYL-ACCEPTING CHEMOTAXIS PROTEIN MCPB"/>
    <property type="match status" value="1"/>
</dbReference>
<dbReference type="Gene3D" id="1.10.287.950">
    <property type="entry name" value="Methyl-accepting chemotaxis protein"/>
    <property type="match status" value="1"/>
</dbReference>
<proteinExistence type="inferred from homology"/>
<keyword evidence="4" id="KW-1133">Transmembrane helix</keyword>
<keyword evidence="4" id="KW-0812">Transmembrane</keyword>
<dbReference type="GO" id="GO:0007165">
    <property type="term" value="P:signal transduction"/>
    <property type="evidence" value="ECO:0007669"/>
    <property type="project" value="UniProtKB-KW"/>
</dbReference>
<dbReference type="CDD" id="cd12913">
    <property type="entry name" value="PDC1_MCP_like"/>
    <property type="match status" value="1"/>
</dbReference>
<organism evidence="7 8">
    <name type="scientific">Clostridium uliginosum</name>
    <dbReference type="NCBI Taxonomy" id="119641"/>
    <lineage>
        <taxon>Bacteria</taxon>
        <taxon>Bacillati</taxon>
        <taxon>Bacillota</taxon>
        <taxon>Clostridia</taxon>
        <taxon>Eubacteriales</taxon>
        <taxon>Clostridiaceae</taxon>
        <taxon>Clostridium</taxon>
    </lineage>
</organism>
<feature type="domain" description="HAMP" evidence="6">
    <location>
        <begin position="340"/>
        <end position="395"/>
    </location>
</feature>
<evidence type="ECO:0000313" key="7">
    <source>
        <dbReference type="EMBL" id="SFD08118.1"/>
    </source>
</evidence>
<accession>A0A1I1PKA5</accession>
<evidence type="ECO:0000256" key="4">
    <source>
        <dbReference type="SAM" id="Phobius"/>
    </source>
</evidence>
<dbReference type="SMART" id="SM00283">
    <property type="entry name" value="MA"/>
    <property type="match status" value="1"/>
</dbReference>
<keyword evidence="1 3" id="KW-0807">Transducer</keyword>